<dbReference type="Gene3D" id="1.20.5.220">
    <property type="match status" value="1"/>
</dbReference>
<dbReference type="OrthoDB" id="6501870at2759"/>
<keyword evidence="2" id="KW-1185">Reference proteome</keyword>
<dbReference type="SUPFAM" id="SSF81518">
    <property type="entry name" value="Subunit XI (6.4 kDa protein) of cytochrome bc1 complex (Ubiquinol-cytochrome c reductase)"/>
    <property type="match status" value="1"/>
</dbReference>
<dbReference type="GO" id="GO:0006122">
    <property type="term" value="P:mitochondrial electron transport, ubiquinol to cytochrome c"/>
    <property type="evidence" value="ECO:0007669"/>
    <property type="project" value="InterPro"/>
</dbReference>
<proteinExistence type="predicted"/>
<evidence type="ECO:0000313" key="1">
    <source>
        <dbReference type="EMBL" id="OQR68111.1"/>
    </source>
</evidence>
<dbReference type="Proteomes" id="UP000192247">
    <property type="component" value="Unassembled WGS sequence"/>
</dbReference>
<dbReference type="AlphaFoldDB" id="A0A1V9X412"/>
<dbReference type="Pfam" id="PF08997">
    <property type="entry name" value="UCR_6-4kD"/>
    <property type="match status" value="1"/>
</dbReference>
<gene>
    <name evidence="1" type="ORF">BIW11_13115</name>
</gene>
<organism evidence="1 2">
    <name type="scientific">Tropilaelaps mercedesae</name>
    <dbReference type="NCBI Taxonomy" id="418985"/>
    <lineage>
        <taxon>Eukaryota</taxon>
        <taxon>Metazoa</taxon>
        <taxon>Ecdysozoa</taxon>
        <taxon>Arthropoda</taxon>
        <taxon>Chelicerata</taxon>
        <taxon>Arachnida</taxon>
        <taxon>Acari</taxon>
        <taxon>Parasitiformes</taxon>
        <taxon>Mesostigmata</taxon>
        <taxon>Gamasina</taxon>
        <taxon>Dermanyssoidea</taxon>
        <taxon>Laelapidae</taxon>
        <taxon>Tropilaelaps</taxon>
    </lineage>
</organism>
<evidence type="ECO:0000313" key="2">
    <source>
        <dbReference type="Proteomes" id="UP000192247"/>
    </source>
</evidence>
<dbReference type="PANTHER" id="PTHR15420:SF2">
    <property type="entry name" value="CYTOCHROME B-C1 COMPLEX SUBUNIT 10"/>
    <property type="match status" value="1"/>
</dbReference>
<dbReference type="InParanoid" id="A0A1V9X412"/>
<dbReference type="InterPro" id="IPR029027">
    <property type="entry name" value="Single_a-helix_sf"/>
</dbReference>
<name>A0A1V9X412_9ACAR</name>
<accession>A0A1V9X412</accession>
<dbReference type="GO" id="GO:0005743">
    <property type="term" value="C:mitochondrial inner membrane"/>
    <property type="evidence" value="ECO:0007669"/>
    <property type="project" value="TreeGrafter"/>
</dbReference>
<protein>
    <submittedName>
        <fullName evidence="1">Ubiquinol-cytochrome C reductase-like</fullName>
    </submittedName>
</protein>
<dbReference type="STRING" id="418985.A0A1V9X412"/>
<dbReference type="PANTHER" id="PTHR15420">
    <property type="entry name" value="UBIQUINOL-CYTOCHROME C REDUCTASE COMPLEX 6.4 KD PROTEIN"/>
    <property type="match status" value="1"/>
</dbReference>
<sequence>MAKLIELAKIWSNTAATFGGAGTFVMLYFTDWKAVLQFMPVYNTKYSDDVK</sequence>
<dbReference type="InterPro" id="IPR015089">
    <property type="entry name" value="UQCR"/>
</dbReference>
<comment type="caution">
    <text evidence="1">The sequence shown here is derived from an EMBL/GenBank/DDBJ whole genome shotgun (WGS) entry which is preliminary data.</text>
</comment>
<reference evidence="1" key="1">
    <citation type="journal article" date="2017" name="Gigascience">
        <title>Draft genome of the honey bee ectoparasitic mite, Tropilaelaps mercedesae, is shaped by the parasitic life history.</title>
        <authorList>
            <person name="Dong X."/>
            <person name="Armstrong S.D."/>
            <person name="Xia D."/>
            <person name="Makepeace B.L."/>
            <person name="Darby A.C."/>
            <person name="Kadowaki T."/>
        </authorList>
    </citation>
    <scope>NUCLEOTIDE SEQUENCE [LARGE SCALE GENOMIC DNA]</scope>
    <source>
        <strain evidence="1">Wuxi-XJTLU</strain>
    </source>
</reference>
<dbReference type="FunCoup" id="A0A1V9X412">
    <property type="interactions" value="294"/>
</dbReference>
<dbReference type="EMBL" id="MNPL01026041">
    <property type="protein sequence ID" value="OQR68111.1"/>
    <property type="molecule type" value="Genomic_DNA"/>
</dbReference>